<organism evidence="2 3">
    <name type="scientific">Symplocastrum torsivum CPER-KK1</name>
    <dbReference type="NCBI Taxonomy" id="450513"/>
    <lineage>
        <taxon>Bacteria</taxon>
        <taxon>Bacillati</taxon>
        <taxon>Cyanobacteriota</taxon>
        <taxon>Cyanophyceae</taxon>
        <taxon>Oscillatoriophycideae</taxon>
        <taxon>Oscillatoriales</taxon>
        <taxon>Microcoleaceae</taxon>
        <taxon>Symplocastrum</taxon>
    </lineage>
</organism>
<dbReference type="SUPFAM" id="SSF55729">
    <property type="entry name" value="Acyl-CoA N-acyltransferases (Nat)"/>
    <property type="match status" value="1"/>
</dbReference>
<dbReference type="InterPro" id="IPR052523">
    <property type="entry name" value="Trichothecene_AcTrans"/>
</dbReference>
<dbReference type="AlphaFoldDB" id="A0A951PIM3"/>
<reference evidence="2" key="2">
    <citation type="journal article" date="2022" name="Microbiol. Resour. Announc.">
        <title>Metagenome Sequencing to Explore Phylogenomics of Terrestrial Cyanobacteria.</title>
        <authorList>
            <person name="Ward R.D."/>
            <person name="Stajich J.E."/>
            <person name="Johansen J.R."/>
            <person name="Huntemann M."/>
            <person name="Clum A."/>
            <person name="Foster B."/>
            <person name="Foster B."/>
            <person name="Roux S."/>
            <person name="Palaniappan K."/>
            <person name="Varghese N."/>
            <person name="Mukherjee S."/>
            <person name="Reddy T.B.K."/>
            <person name="Daum C."/>
            <person name="Copeland A."/>
            <person name="Chen I.A."/>
            <person name="Ivanova N.N."/>
            <person name="Kyrpides N.C."/>
            <person name="Shapiro N."/>
            <person name="Eloe-Fadrosh E.A."/>
            <person name="Pietrasiak N."/>
        </authorList>
    </citation>
    <scope>NUCLEOTIDE SEQUENCE</scope>
    <source>
        <strain evidence="2">CPER-KK1</strain>
    </source>
</reference>
<dbReference type="InterPro" id="IPR000182">
    <property type="entry name" value="GNAT_dom"/>
</dbReference>
<dbReference type="InterPro" id="IPR016181">
    <property type="entry name" value="Acyl_CoA_acyltransferase"/>
</dbReference>
<dbReference type="PROSITE" id="PS51186">
    <property type="entry name" value="GNAT"/>
    <property type="match status" value="1"/>
</dbReference>
<comment type="caution">
    <text evidence="2">The sequence shown here is derived from an EMBL/GenBank/DDBJ whole genome shotgun (WGS) entry which is preliminary data.</text>
</comment>
<dbReference type="PANTHER" id="PTHR42791">
    <property type="entry name" value="GNAT FAMILY ACETYLTRANSFERASE"/>
    <property type="match status" value="1"/>
</dbReference>
<dbReference type="EMBL" id="JAHHIF010000008">
    <property type="protein sequence ID" value="MBW4544401.1"/>
    <property type="molecule type" value="Genomic_DNA"/>
</dbReference>
<proteinExistence type="predicted"/>
<protein>
    <submittedName>
        <fullName evidence="2">GNAT family N-acetyltransferase</fullName>
    </submittedName>
</protein>
<gene>
    <name evidence="2" type="ORF">KME25_08165</name>
</gene>
<evidence type="ECO:0000259" key="1">
    <source>
        <dbReference type="PROSITE" id="PS51186"/>
    </source>
</evidence>
<accession>A0A951PIM3</accession>
<evidence type="ECO:0000313" key="2">
    <source>
        <dbReference type="EMBL" id="MBW4544401.1"/>
    </source>
</evidence>
<dbReference type="Proteomes" id="UP000753908">
    <property type="component" value="Unassembled WGS sequence"/>
</dbReference>
<name>A0A951PIM3_9CYAN</name>
<dbReference type="Pfam" id="PF00583">
    <property type="entry name" value="Acetyltransf_1"/>
    <property type="match status" value="1"/>
</dbReference>
<sequence length="207" mass="23710">MPPHQANAHKLDASQVDEIAQLLVLAFENGSGLSQICKAEGEELQRRLHFLFRAGLALQAAANQRVLSVTQDDLVTGVAVMQEPESCFPLWLQIHWLLQVSFGISPVVAWHLWQSLRILERHHPPEPHYYLMLLGVHPNFQKKGYARALLEALHARSEAHPTSIGVYLETAKEQNVAFYKYFEYQQITKVNINGVENFIMFRPNFRE</sequence>
<dbReference type="Gene3D" id="3.40.630.30">
    <property type="match status" value="1"/>
</dbReference>
<feature type="domain" description="N-acetyltransferase" evidence="1">
    <location>
        <begin position="64"/>
        <end position="202"/>
    </location>
</feature>
<dbReference type="PANTHER" id="PTHR42791:SF1">
    <property type="entry name" value="N-ACETYLTRANSFERASE DOMAIN-CONTAINING PROTEIN"/>
    <property type="match status" value="1"/>
</dbReference>
<evidence type="ECO:0000313" key="3">
    <source>
        <dbReference type="Proteomes" id="UP000753908"/>
    </source>
</evidence>
<dbReference type="CDD" id="cd04301">
    <property type="entry name" value="NAT_SF"/>
    <property type="match status" value="1"/>
</dbReference>
<dbReference type="GO" id="GO:0016747">
    <property type="term" value="F:acyltransferase activity, transferring groups other than amino-acyl groups"/>
    <property type="evidence" value="ECO:0007669"/>
    <property type="project" value="InterPro"/>
</dbReference>
<reference evidence="2" key="1">
    <citation type="submission" date="2021-05" db="EMBL/GenBank/DDBJ databases">
        <authorList>
            <person name="Pietrasiak N."/>
            <person name="Ward R."/>
            <person name="Stajich J.E."/>
            <person name="Kurbessoian T."/>
        </authorList>
    </citation>
    <scope>NUCLEOTIDE SEQUENCE</scope>
    <source>
        <strain evidence="2">CPER-KK1</strain>
    </source>
</reference>